<proteinExistence type="predicted"/>
<evidence type="ECO:0000256" key="6">
    <source>
        <dbReference type="SAM" id="Phobius"/>
    </source>
</evidence>
<feature type="compositionally biased region" description="Basic and acidic residues" evidence="5">
    <location>
        <begin position="318"/>
        <end position="329"/>
    </location>
</feature>
<evidence type="ECO:0000256" key="3">
    <source>
        <dbReference type="ARBA" id="ARBA00022989"/>
    </source>
</evidence>
<reference evidence="7" key="3">
    <citation type="submission" date="2025-05" db="UniProtKB">
        <authorList>
            <consortium name="EnsemblMetazoa"/>
        </authorList>
    </citation>
    <scope>IDENTIFICATION</scope>
</reference>
<accession>A0A6P4ES62</accession>
<dbReference type="Pfam" id="PF07690">
    <property type="entry name" value="MFS_1"/>
    <property type="match status" value="1"/>
</dbReference>
<feature type="region of interest" description="Disordered" evidence="5">
    <location>
        <begin position="318"/>
        <end position="349"/>
    </location>
</feature>
<feature type="transmembrane region" description="Helical" evidence="6">
    <location>
        <begin position="201"/>
        <end position="224"/>
    </location>
</feature>
<feature type="transmembrane region" description="Helical" evidence="6">
    <location>
        <begin position="236"/>
        <end position="261"/>
    </location>
</feature>
<feature type="transmembrane region" description="Helical" evidence="6">
    <location>
        <begin position="175"/>
        <end position="195"/>
    </location>
</feature>
<keyword evidence="4 6" id="KW-0472">Membrane</keyword>
<dbReference type="GO" id="GO:0022857">
    <property type="term" value="F:transmembrane transporter activity"/>
    <property type="evidence" value="ECO:0007669"/>
    <property type="project" value="InterPro"/>
</dbReference>
<dbReference type="SUPFAM" id="SSF103473">
    <property type="entry name" value="MFS general substrate transporter"/>
    <property type="match status" value="1"/>
</dbReference>
<keyword evidence="3 6" id="KW-1133">Transmembrane helix</keyword>
<dbReference type="AlphaFoldDB" id="A0A6P4ES62"/>
<feature type="transmembrane region" description="Helical" evidence="6">
    <location>
        <begin position="493"/>
        <end position="511"/>
    </location>
</feature>
<dbReference type="Proteomes" id="UP001652680">
    <property type="component" value="Unassembled WGS sequence"/>
</dbReference>
<name>A0A6P4ES62_DRORH</name>
<keyword evidence="2 6" id="KW-0812">Transmembrane</keyword>
<feature type="transmembrane region" description="Helical" evidence="6">
    <location>
        <begin position="442"/>
        <end position="458"/>
    </location>
</feature>
<sequence length="551" mass="60927">MLTVVKQQLSFMFIYLEVRQRLVLCCFTFLAIINAYTMRLCLDFSLNRIVSECGVDNEYRNSKVPQVLSPKALPNWRFELAMSLNHTDNHLRRRLKGGRESEDQDQMRGIQKKHFKSRETVIVNPPVQGTPHETISCAELWSRQTQSLVVMAFYAGYVLTHVPGGRLAERYGGKWVLGVAILSSAVLTLLTPAAVRQGGPYVLVGVRLLVGLCEGPCFPAVCALLAQWVPEQERGVLASCVLSGGEIGITMVQLVSGLVMAEQDWPVIFYMVGGGAVVWFLGFILVCYSTPDHCPFIQSEERDYIRCNTSASLMLASSREREVRERPDGGEADEGESSREIEAAEVPPSTAAPWRSMLTSTSLWALVSASMHQEFQQKLPQELQKLLEEVNSRGSSLWEDLPATIALIAPHIGNWVAALTTGSLSDHLIAQQILSRTQCRRLMSWLVVICGSMYILQIKENGAQIWSVLAMGAYYAGIKLLPLDMSPNYAGTLMGISSGVGALPALLMPYLEQLETDYSLVSSVRAALWVIGASYISGDVQAFNQPEPMRQ</sequence>
<feature type="transmembrane region" description="Helical" evidence="6">
    <location>
        <begin position="464"/>
        <end position="481"/>
    </location>
</feature>
<reference evidence="9" key="2">
    <citation type="submission" date="2025-04" db="UniProtKB">
        <authorList>
            <consortium name="RefSeq"/>
        </authorList>
    </citation>
    <scope>IDENTIFICATION</scope>
</reference>
<evidence type="ECO:0000313" key="9">
    <source>
        <dbReference type="RefSeq" id="XP_016977898.1"/>
    </source>
</evidence>
<gene>
    <name evidence="9" type="primary">LOC108043624</name>
    <name evidence="7" type="synonym">108043624</name>
</gene>
<organism evidence="9">
    <name type="scientific">Drosophila rhopaloa</name>
    <name type="common">Fruit fly</name>
    <dbReference type="NCBI Taxonomy" id="1041015"/>
    <lineage>
        <taxon>Eukaryota</taxon>
        <taxon>Metazoa</taxon>
        <taxon>Ecdysozoa</taxon>
        <taxon>Arthropoda</taxon>
        <taxon>Hexapoda</taxon>
        <taxon>Insecta</taxon>
        <taxon>Pterygota</taxon>
        <taxon>Neoptera</taxon>
        <taxon>Endopterygota</taxon>
        <taxon>Diptera</taxon>
        <taxon>Brachycera</taxon>
        <taxon>Muscomorpha</taxon>
        <taxon>Ephydroidea</taxon>
        <taxon>Drosophilidae</taxon>
        <taxon>Drosophila</taxon>
        <taxon>Sophophora</taxon>
    </lineage>
</organism>
<evidence type="ECO:0000256" key="1">
    <source>
        <dbReference type="ARBA" id="ARBA00004141"/>
    </source>
</evidence>
<dbReference type="OrthoDB" id="2985014at2759"/>
<keyword evidence="8" id="KW-1185">Reference proteome</keyword>
<feature type="transmembrane region" description="Helical" evidence="6">
    <location>
        <begin position="20"/>
        <end position="38"/>
    </location>
</feature>
<dbReference type="RefSeq" id="XP_016977898.1">
    <property type="nucleotide sequence ID" value="XM_017122409.1"/>
</dbReference>
<dbReference type="GeneID" id="108043624"/>
<protein>
    <submittedName>
        <fullName evidence="9">Sialin</fullName>
    </submittedName>
</protein>
<dbReference type="GO" id="GO:0006820">
    <property type="term" value="P:monoatomic anion transport"/>
    <property type="evidence" value="ECO:0007669"/>
    <property type="project" value="TreeGrafter"/>
</dbReference>
<evidence type="ECO:0000313" key="7">
    <source>
        <dbReference type="EnsemblMetazoa" id="XP_016977898.1"/>
    </source>
</evidence>
<comment type="subcellular location">
    <subcellularLocation>
        <location evidence="1">Membrane</location>
        <topology evidence="1">Multi-pass membrane protein</topology>
    </subcellularLocation>
</comment>
<evidence type="ECO:0000313" key="8">
    <source>
        <dbReference type="Proteomes" id="UP001652680"/>
    </source>
</evidence>
<dbReference type="PANTHER" id="PTHR11662">
    <property type="entry name" value="SOLUTE CARRIER FAMILY 17"/>
    <property type="match status" value="1"/>
</dbReference>
<dbReference type="EnsemblMetazoa" id="XM_017122409.1">
    <property type="protein sequence ID" value="XP_016977898.1"/>
    <property type="gene ID" value="LOC108043624"/>
</dbReference>
<evidence type="ECO:0000256" key="2">
    <source>
        <dbReference type="ARBA" id="ARBA00022692"/>
    </source>
</evidence>
<evidence type="ECO:0000256" key="4">
    <source>
        <dbReference type="ARBA" id="ARBA00023136"/>
    </source>
</evidence>
<dbReference type="InterPro" id="IPR011701">
    <property type="entry name" value="MFS"/>
</dbReference>
<dbReference type="InterPro" id="IPR050382">
    <property type="entry name" value="MFS_Na/Anion_cotransporter"/>
</dbReference>
<dbReference type="Gene3D" id="1.20.1250.20">
    <property type="entry name" value="MFS general substrate transporter like domains"/>
    <property type="match status" value="1"/>
</dbReference>
<dbReference type="GO" id="GO:0016020">
    <property type="term" value="C:membrane"/>
    <property type="evidence" value="ECO:0007669"/>
    <property type="project" value="UniProtKB-SubCell"/>
</dbReference>
<evidence type="ECO:0000256" key="5">
    <source>
        <dbReference type="SAM" id="MobiDB-lite"/>
    </source>
</evidence>
<reference evidence="8" key="1">
    <citation type="journal article" date="2021" name="Elife">
        <title>Highly contiguous assemblies of 101 drosophilid genomes.</title>
        <authorList>
            <person name="Kim B.Y."/>
            <person name="Wang J.R."/>
            <person name="Miller D.E."/>
            <person name="Barmina O."/>
            <person name="Delaney E."/>
            <person name="Thompson A."/>
            <person name="Comeault A.A."/>
            <person name="Peede D."/>
            <person name="D'Agostino E.R."/>
            <person name="Pelaez J."/>
            <person name="Aguilar J.M."/>
            <person name="Haji D."/>
            <person name="Matsunaga T."/>
            <person name="Armstrong E.E."/>
            <person name="Zych M."/>
            <person name="Ogawa Y."/>
            <person name="Stamenkovic-Radak M."/>
            <person name="Jelic M."/>
            <person name="Veselinovic M.S."/>
            <person name="Tanaskovic M."/>
            <person name="Eric P."/>
            <person name="Gao J.J."/>
            <person name="Katoh T.K."/>
            <person name="Toda M.J."/>
            <person name="Watabe H."/>
            <person name="Watada M."/>
            <person name="Davis J.S."/>
            <person name="Moyle L.C."/>
            <person name="Manoli G."/>
            <person name="Bertolini E."/>
            <person name="Kostal V."/>
            <person name="Hawley R.S."/>
            <person name="Takahashi A."/>
            <person name="Jones C.D."/>
            <person name="Price D.K."/>
            <person name="Whiteman N."/>
            <person name="Kopp A."/>
            <person name="Matute D.R."/>
            <person name="Petrov D.A."/>
        </authorList>
    </citation>
    <scope>NUCLEOTIDE SEQUENCE [LARGE SCALE GENOMIC DNA]</scope>
</reference>
<feature type="transmembrane region" description="Helical" evidence="6">
    <location>
        <begin position="267"/>
        <end position="288"/>
    </location>
</feature>
<dbReference type="PANTHER" id="PTHR11662:SF415">
    <property type="entry name" value="AT30085P-RELATED"/>
    <property type="match status" value="1"/>
</dbReference>
<dbReference type="InterPro" id="IPR036259">
    <property type="entry name" value="MFS_trans_sf"/>
</dbReference>